<accession>A0AAV9GTP0</accession>
<dbReference type="InterPro" id="IPR001248">
    <property type="entry name" value="Pur-cyt_permease"/>
</dbReference>
<keyword evidence="3" id="KW-0813">Transport</keyword>
<feature type="transmembrane region" description="Helical" evidence="9">
    <location>
        <begin position="129"/>
        <end position="153"/>
    </location>
</feature>
<dbReference type="InterPro" id="IPR026030">
    <property type="entry name" value="Pur-cyt_permease_Fcy2/21/22"/>
</dbReference>
<keyword evidence="4" id="KW-0597">Phosphoprotein</keyword>
<dbReference type="FunFam" id="1.10.4160.10:FF:000002">
    <property type="entry name" value="Purine-cytosine permease fcyB"/>
    <property type="match status" value="1"/>
</dbReference>
<dbReference type="PANTHER" id="PTHR31806">
    <property type="entry name" value="PURINE-CYTOSINE PERMEASE FCY2-RELATED"/>
    <property type="match status" value="1"/>
</dbReference>
<organism evidence="11 12">
    <name type="scientific">Podospora aff. communis PSN243</name>
    <dbReference type="NCBI Taxonomy" id="3040156"/>
    <lineage>
        <taxon>Eukaryota</taxon>
        <taxon>Fungi</taxon>
        <taxon>Dikarya</taxon>
        <taxon>Ascomycota</taxon>
        <taxon>Pezizomycotina</taxon>
        <taxon>Sordariomycetes</taxon>
        <taxon>Sordariomycetidae</taxon>
        <taxon>Sordariales</taxon>
        <taxon>Podosporaceae</taxon>
        <taxon>Podospora</taxon>
    </lineage>
</organism>
<keyword evidence="7 9" id="KW-0472">Membrane</keyword>
<feature type="transmembrane region" description="Helical" evidence="9">
    <location>
        <begin position="924"/>
        <end position="944"/>
    </location>
</feature>
<evidence type="ECO:0000256" key="6">
    <source>
        <dbReference type="ARBA" id="ARBA00022989"/>
    </source>
</evidence>
<comment type="subcellular location">
    <subcellularLocation>
        <location evidence="1">Membrane</location>
        <topology evidence="1">Multi-pass membrane protein</topology>
    </subcellularLocation>
</comment>
<feature type="region of interest" description="Disordered" evidence="8">
    <location>
        <begin position="419"/>
        <end position="438"/>
    </location>
</feature>
<dbReference type="EMBL" id="MU865929">
    <property type="protein sequence ID" value="KAK4451125.1"/>
    <property type="molecule type" value="Genomic_DNA"/>
</dbReference>
<feature type="transmembrane region" description="Helical" evidence="9">
    <location>
        <begin position="244"/>
        <end position="263"/>
    </location>
</feature>
<dbReference type="InterPro" id="IPR049326">
    <property type="entry name" value="Rhodopsin_dom_fungi"/>
</dbReference>
<name>A0AAV9GTP0_9PEZI</name>
<feature type="transmembrane region" description="Helical" evidence="9">
    <location>
        <begin position="732"/>
        <end position="753"/>
    </location>
</feature>
<dbReference type="GO" id="GO:0000329">
    <property type="term" value="C:fungal-type vacuole membrane"/>
    <property type="evidence" value="ECO:0007669"/>
    <property type="project" value="TreeGrafter"/>
</dbReference>
<feature type="transmembrane region" description="Helical" evidence="9">
    <location>
        <begin position="693"/>
        <end position="712"/>
    </location>
</feature>
<evidence type="ECO:0000256" key="7">
    <source>
        <dbReference type="ARBA" id="ARBA00023136"/>
    </source>
</evidence>
<evidence type="ECO:0000259" key="10">
    <source>
        <dbReference type="Pfam" id="PF20684"/>
    </source>
</evidence>
<dbReference type="GO" id="GO:0005886">
    <property type="term" value="C:plasma membrane"/>
    <property type="evidence" value="ECO:0007669"/>
    <property type="project" value="TreeGrafter"/>
</dbReference>
<feature type="transmembrane region" description="Helical" evidence="9">
    <location>
        <begin position="661"/>
        <end position="686"/>
    </location>
</feature>
<feature type="transmembrane region" description="Helical" evidence="9">
    <location>
        <begin position="630"/>
        <end position="649"/>
    </location>
</feature>
<keyword evidence="6 9" id="KW-1133">Transmembrane helix</keyword>
<dbReference type="Pfam" id="PF02133">
    <property type="entry name" value="Transp_cyt_pur"/>
    <property type="match status" value="1"/>
</dbReference>
<feature type="transmembrane region" description="Helical" evidence="9">
    <location>
        <begin position="881"/>
        <end position="903"/>
    </location>
</feature>
<sequence>MLDFPTRLAIETWTLWTVGALLIACRMVSRRMRFRSWAKLQIEDWLMMVVAVTFTVCMVCLNEVAKNGSNFIDDETAASLSAKEAEMAIYGSKMALVMELNALSTIWLVKICLLILYHRLTVAYQRQHLLVKLLFAYCIVAYVLVVGLLLGFWCQPVEQYWALPVQNSECATFYKHMIFATAFNISSDIFLLCVPIPIVIRSRIPMKRKVILCFVLGLGLFNIIMACLNRYYNFSNPNDLVYTYWYVAEICTCVYVGNIPLCWQFIAHVFKMGTWASFGSEQPQPPPIPPKAEPGAPKERKRFIHSMLPASLWSTHAGGTTLRTRGDGHGGAPSRLSKTISEEAIMRHDDEERDIELPTRSTHHNLTTCCLAHHTRTKVAQSVAPSLEALITNILKRGRRSSPVVMRYSADVDLLGSGKVCSPGEERRQPRVAGSDNGTMDLPAVASHATVQPPEGATNTFQDRGTGSCAAATMSSLPPDVEKADPISDTVQVVDKEKDSSSSAEGTAPPKGGALATLRRINNAIEGLSGFEARGITRVPPDGRQPASLLADLQVAILWFGANISANNMTTGLFGPLIFGLGFKDSVMCALIGCFLGSASTSYMSIWGPQSGNRTMVCMRYFMGYWPSKLACLLNIILMLGYISLNFILTGQTLSAVSGGSMTIVVGIVVAAIVCWVVAVFGMWIFHTYERYAWIPQLLALFVLIGCAGPHFDASLPSADVDSFTLAANRLSFLSLCLYVPNSWAAAASDYYVYYPEKTSRLKIFLLTLVGLFTSFTLVYMIGIGLASGVASNPAWADAFGISTGALIVEGYSGLGGFGKLCGVIVALGIIANSIPGSYSAALGCQVMGRYGKMVPRWVWTCVIIIIQLVCALAGREHLLVFFGNFLALMGYWIEAMVLIVLMEHLLFRRTRGFDWARWEDKEYLPVGVAALVAFLLSWAGAILGMYQVWFTGPLAEKAGFSDIGLWLGSAFTIVSFVPLRWAELKFLGR</sequence>
<feature type="transmembrane region" description="Helical" evidence="9">
    <location>
        <begin position="858"/>
        <end position="875"/>
    </location>
</feature>
<dbReference type="PROSITE" id="PS51257">
    <property type="entry name" value="PROKAR_LIPOPROTEIN"/>
    <property type="match status" value="1"/>
</dbReference>
<comment type="caution">
    <text evidence="11">The sequence shown here is derived from an EMBL/GenBank/DDBJ whole genome shotgun (WGS) entry which is preliminary data.</text>
</comment>
<dbReference type="PANTHER" id="PTHR31806:SF8">
    <property type="entry name" value="TRANSPORTER, PUTATIVE (AFU_ORTHOLOGUE AFUA_2G03000)-RELATED"/>
    <property type="match status" value="1"/>
</dbReference>
<feature type="transmembrane region" description="Helical" evidence="9">
    <location>
        <begin position="6"/>
        <end position="24"/>
    </location>
</feature>
<feature type="domain" description="Rhodopsin" evidence="10">
    <location>
        <begin position="26"/>
        <end position="267"/>
    </location>
</feature>
<feature type="transmembrane region" description="Helical" evidence="9">
    <location>
        <begin position="173"/>
        <end position="198"/>
    </location>
</feature>
<feature type="transmembrane region" description="Helical" evidence="9">
    <location>
        <begin position="45"/>
        <end position="65"/>
    </location>
</feature>
<keyword evidence="5 9" id="KW-0812">Transmembrane</keyword>
<dbReference type="Gene3D" id="1.10.4160.10">
    <property type="entry name" value="Hydantoin permease"/>
    <property type="match status" value="1"/>
</dbReference>
<evidence type="ECO:0000313" key="11">
    <source>
        <dbReference type="EMBL" id="KAK4451125.1"/>
    </source>
</evidence>
<feature type="transmembrane region" description="Helical" evidence="9">
    <location>
        <begin position="765"/>
        <end position="791"/>
    </location>
</feature>
<dbReference type="Pfam" id="PF20684">
    <property type="entry name" value="Fung_rhodopsin"/>
    <property type="match status" value="1"/>
</dbReference>
<feature type="transmembrane region" description="Helical" evidence="9">
    <location>
        <begin position="547"/>
        <end position="566"/>
    </location>
</feature>
<feature type="transmembrane region" description="Helical" evidence="9">
    <location>
        <begin position="586"/>
        <end position="609"/>
    </location>
</feature>
<evidence type="ECO:0000256" key="5">
    <source>
        <dbReference type="ARBA" id="ARBA00022692"/>
    </source>
</evidence>
<evidence type="ECO:0000256" key="9">
    <source>
        <dbReference type="SAM" id="Phobius"/>
    </source>
</evidence>
<evidence type="ECO:0000256" key="3">
    <source>
        <dbReference type="ARBA" id="ARBA00022448"/>
    </source>
</evidence>
<feature type="region of interest" description="Disordered" evidence="8">
    <location>
        <begin position="493"/>
        <end position="513"/>
    </location>
</feature>
<reference evidence="11" key="2">
    <citation type="submission" date="2023-05" db="EMBL/GenBank/DDBJ databases">
        <authorList>
            <consortium name="Lawrence Berkeley National Laboratory"/>
            <person name="Steindorff A."/>
            <person name="Hensen N."/>
            <person name="Bonometti L."/>
            <person name="Westerberg I."/>
            <person name="Brannstrom I.O."/>
            <person name="Guillou S."/>
            <person name="Cros-Aarteil S."/>
            <person name="Calhoun S."/>
            <person name="Haridas S."/>
            <person name="Kuo A."/>
            <person name="Mondo S."/>
            <person name="Pangilinan J."/>
            <person name="Riley R."/>
            <person name="Labutti K."/>
            <person name="Andreopoulos B."/>
            <person name="Lipzen A."/>
            <person name="Chen C."/>
            <person name="Yanf M."/>
            <person name="Daum C."/>
            <person name="Ng V."/>
            <person name="Clum A."/>
            <person name="Ohm R."/>
            <person name="Martin F."/>
            <person name="Silar P."/>
            <person name="Natvig D."/>
            <person name="Lalanne C."/>
            <person name="Gautier V."/>
            <person name="Ament-Velasquez S.L."/>
            <person name="Kruys A."/>
            <person name="Hutchinson M.I."/>
            <person name="Powell A.J."/>
            <person name="Barry K."/>
            <person name="Miller A.N."/>
            <person name="Grigoriev I.V."/>
            <person name="Debuchy R."/>
            <person name="Gladieux P."/>
            <person name="Thoren M.H."/>
            <person name="Johannesson H."/>
        </authorList>
    </citation>
    <scope>NUCLEOTIDE SEQUENCE</scope>
    <source>
        <strain evidence="11">PSN243</strain>
    </source>
</reference>
<reference evidence="11" key="1">
    <citation type="journal article" date="2023" name="Mol. Phylogenet. Evol.">
        <title>Genome-scale phylogeny and comparative genomics of the fungal order Sordariales.</title>
        <authorList>
            <person name="Hensen N."/>
            <person name="Bonometti L."/>
            <person name="Westerberg I."/>
            <person name="Brannstrom I.O."/>
            <person name="Guillou S."/>
            <person name="Cros-Aarteil S."/>
            <person name="Calhoun S."/>
            <person name="Haridas S."/>
            <person name="Kuo A."/>
            <person name="Mondo S."/>
            <person name="Pangilinan J."/>
            <person name="Riley R."/>
            <person name="LaButti K."/>
            <person name="Andreopoulos B."/>
            <person name="Lipzen A."/>
            <person name="Chen C."/>
            <person name="Yan M."/>
            <person name="Daum C."/>
            <person name="Ng V."/>
            <person name="Clum A."/>
            <person name="Steindorff A."/>
            <person name="Ohm R.A."/>
            <person name="Martin F."/>
            <person name="Silar P."/>
            <person name="Natvig D.O."/>
            <person name="Lalanne C."/>
            <person name="Gautier V."/>
            <person name="Ament-Velasquez S.L."/>
            <person name="Kruys A."/>
            <person name="Hutchinson M.I."/>
            <person name="Powell A.J."/>
            <person name="Barry K."/>
            <person name="Miller A.N."/>
            <person name="Grigoriev I.V."/>
            <person name="Debuchy R."/>
            <person name="Gladieux P."/>
            <person name="Hiltunen Thoren M."/>
            <person name="Johannesson H."/>
        </authorList>
    </citation>
    <scope>NUCLEOTIDE SEQUENCE</scope>
    <source>
        <strain evidence="11">PSN243</strain>
    </source>
</reference>
<comment type="similarity">
    <text evidence="2">Belongs to the purine-cytosine permease (2.A.39) family.</text>
</comment>
<feature type="transmembrane region" description="Helical" evidence="9">
    <location>
        <begin position="100"/>
        <end position="117"/>
    </location>
</feature>
<evidence type="ECO:0000256" key="8">
    <source>
        <dbReference type="SAM" id="MobiDB-lite"/>
    </source>
</evidence>
<evidence type="ECO:0000256" key="2">
    <source>
        <dbReference type="ARBA" id="ARBA00008974"/>
    </source>
</evidence>
<feature type="transmembrane region" description="Helical" evidence="9">
    <location>
        <begin position="210"/>
        <end position="232"/>
    </location>
</feature>
<protein>
    <submittedName>
        <fullName evidence="11">Permease for cytosine/purines, uracil, thiamine, allantoin-domain-containing protein</fullName>
    </submittedName>
</protein>
<proteinExistence type="inferred from homology"/>
<evidence type="ECO:0000256" key="1">
    <source>
        <dbReference type="ARBA" id="ARBA00004141"/>
    </source>
</evidence>
<feature type="transmembrane region" description="Helical" evidence="9">
    <location>
        <begin position="964"/>
        <end position="983"/>
    </location>
</feature>
<keyword evidence="12" id="KW-1185">Reference proteome</keyword>
<dbReference type="Proteomes" id="UP001321760">
    <property type="component" value="Unassembled WGS sequence"/>
</dbReference>
<evidence type="ECO:0000313" key="12">
    <source>
        <dbReference type="Proteomes" id="UP001321760"/>
    </source>
</evidence>
<dbReference type="AlphaFoldDB" id="A0AAV9GTP0"/>
<dbReference type="GO" id="GO:0022857">
    <property type="term" value="F:transmembrane transporter activity"/>
    <property type="evidence" value="ECO:0007669"/>
    <property type="project" value="InterPro"/>
</dbReference>
<gene>
    <name evidence="11" type="ORF">QBC34DRAFT_424005</name>
</gene>
<dbReference type="GO" id="GO:0015851">
    <property type="term" value="P:nucleobase transport"/>
    <property type="evidence" value="ECO:0007669"/>
    <property type="project" value="UniProtKB-ARBA"/>
</dbReference>
<evidence type="ECO:0000256" key="4">
    <source>
        <dbReference type="ARBA" id="ARBA00022553"/>
    </source>
</evidence>